<evidence type="ECO:0000256" key="2">
    <source>
        <dbReference type="SAM" id="Phobius"/>
    </source>
</evidence>
<dbReference type="InterPro" id="IPR050469">
    <property type="entry name" value="Diguanylate_Cyclase"/>
</dbReference>
<name>A0A7V5N1V4_9BACT</name>
<sequence>MFESLEKVKKRLMILFAFIGVFILCLFGLLNIFFYKKVLGVLEIAIGISVLISVLIFKNDYKFLYRGAIILTIVLLILYWLLFITGGFKKQGIFWIYTFPLITFFLKERKEAIIWNLIFIGGIILFQILDFIGIIRIAYPFLTTFEALSAYILLVFLTYFYANTLTSLLEMLRDKVVYDSLTGIYSRDFILAYLEKEVERVLEKKEKTLNIVFIDLDNFKQINDTYGHVKGDEILSKIGKILREKFRSSDIVGRFGGDEFLIVIRDFDKKALEEKIIQIKNFIEEELRDFNLSLSYGIVSIPFETNDFKKAIKIADKRMYEMKKQKDL</sequence>
<evidence type="ECO:0000259" key="3">
    <source>
        <dbReference type="PROSITE" id="PS50887"/>
    </source>
</evidence>
<evidence type="ECO:0000256" key="1">
    <source>
        <dbReference type="ARBA" id="ARBA00012528"/>
    </source>
</evidence>
<dbReference type="NCBIfam" id="TIGR00254">
    <property type="entry name" value="GGDEF"/>
    <property type="match status" value="1"/>
</dbReference>
<dbReference type="CDD" id="cd01949">
    <property type="entry name" value="GGDEF"/>
    <property type="match status" value="1"/>
</dbReference>
<dbReference type="GO" id="GO:0043709">
    <property type="term" value="P:cell adhesion involved in single-species biofilm formation"/>
    <property type="evidence" value="ECO:0007669"/>
    <property type="project" value="TreeGrafter"/>
</dbReference>
<dbReference type="Pfam" id="PF00990">
    <property type="entry name" value="GGDEF"/>
    <property type="match status" value="1"/>
</dbReference>
<dbReference type="AlphaFoldDB" id="A0A7V5N1V4"/>
<keyword evidence="2" id="KW-0472">Membrane</keyword>
<dbReference type="PROSITE" id="PS50887">
    <property type="entry name" value="GGDEF"/>
    <property type="match status" value="1"/>
</dbReference>
<accession>A0A7V5N1V4</accession>
<comment type="caution">
    <text evidence="4">The sequence shown here is derived from an EMBL/GenBank/DDBJ whole genome shotgun (WGS) entry which is preliminary data.</text>
</comment>
<proteinExistence type="predicted"/>
<dbReference type="PANTHER" id="PTHR45138:SF6">
    <property type="entry name" value="DIGUANYLATE CYCLASE DGCN"/>
    <property type="match status" value="1"/>
</dbReference>
<evidence type="ECO:0000313" key="4">
    <source>
        <dbReference type="EMBL" id="HHH86322.1"/>
    </source>
</evidence>
<keyword evidence="2" id="KW-0812">Transmembrane</keyword>
<dbReference type="GO" id="GO:0052621">
    <property type="term" value="F:diguanylate cyclase activity"/>
    <property type="evidence" value="ECO:0007669"/>
    <property type="project" value="UniProtKB-EC"/>
</dbReference>
<dbReference type="PANTHER" id="PTHR45138">
    <property type="entry name" value="REGULATORY COMPONENTS OF SENSORY TRANSDUCTION SYSTEM"/>
    <property type="match status" value="1"/>
</dbReference>
<dbReference type="EMBL" id="DRUQ01000125">
    <property type="protein sequence ID" value="HHH86322.1"/>
    <property type="molecule type" value="Genomic_DNA"/>
</dbReference>
<dbReference type="InterPro" id="IPR029787">
    <property type="entry name" value="Nucleotide_cyclase"/>
</dbReference>
<reference evidence="4" key="1">
    <citation type="journal article" date="2020" name="mSystems">
        <title>Genome- and Community-Level Interaction Insights into Carbon Utilization and Element Cycling Functions of Hydrothermarchaeota in Hydrothermal Sediment.</title>
        <authorList>
            <person name="Zhou Z."/>
            <person name="Liu Y."/>
            <person name="Xu W."/>
            <person name="Pan J."/>
            <person name="Luo Z.H."/>
            <person name="Li M."/>
        </authorList>
    </citation>
    <scope>NUCLEOTIDE SEQUENCE [LARGE SCALE GENOMIC DNA]</scope>
    <source>
        <strain evidence="4">SpSt-1011</strain>
    </source>
</reference>
<dbReference type="EC" id="2.7.7.65" evidence="1"/>
<dbReference type="GO" id="GO:0005886">
    <property type="term" value="C:plasma membrane"/>
    <property type="evidence" value="ECO:0007669"/>
    <property type="project" value="TreeGrafter"/>
</dbReference>
<organism evidence="4">
    <name type="scientific">Thermodesulfobacterium geofontis</name>
    <dbReference type="NCBI Taxonomy" id="1295609"/>
    <lineage>
        <taxon>Bacteria</taxon>
        <taxon>Pseudomonadati</taxon>
        <taxon>Thermodesulfobacteriota</taxon>
        <taxon>Thermodesulfobacteria</taxon>
        <taxon>Thermodesulfobacteriales</taxon>
        <taxon>Thermodesulfobacteriaceae</taxon>
        <taxon>Thermodesulfobacterium</taxon>
    </lineage>
</organism>
<keyword evidence="2" id="KW-1133">Transmembrane helix</keyword>
<feature type="domain" description="GGDEF" evidence="3">
    <location>
        <begin position="207"/>
        <end position="328"/>
    </location>
</feature>
<feature type="transmembrane region" description="Helical" evidence="2">
    <location>
        <begin position="113"/>
        <end position="135"/>
    </location>
</feature>
<dbReference type="SMART" id="SM00267">
    <property type="entry name" value="GGDEF"/>
    <property type="match status" value="1"/>
</dbReference>
<feature type="transmembrane region" description="Helical" evidence="2">
    <location>
        <begin position="39"/>
        <end position="57"/>
    </location>
</feature>
<dbReference type="InterPro" id="IPR043128">
    <property type="entry name" value="Rev_trsase/Diguanyl_cyclase"/>
</dbReference>
<feature type="transmembrane region" description="Helical" evidence="2">
    <location>
        <begin position="88"/>
        <end position="106"/>
    </location>
</feature>
<feature type="transmembrane region" description="Helical" evidence="2">
    <location>
        <begin position="64"/>
        <end position="82"/>
    </location>
</feature>
<dbReference type="SUPFAM" id="SSF55073">
    <property type="entry name" value="Nucleotide cyclase"/>
    <property type="match status" value="1"/>
</dbReference>
<dbReference type="GO" id="GO:1902201">
    <property type="term" value="P:negative regulation of bacterial-type flagellum-dependent cell motility"/>
    <property type="evidence" value="ECO:0007669"/>
    <property type="project" value="TreeGrafter"/>
</dbReference>
<feature type="transmembrane region" description="Helical" evidence="2">
    <location>
        <begin position="141"/>
        <end position="162"/>
    </location>
</feature>
<feature type="transmembrane region" description="Helical" evidence="2">
    <location>
        <begin position="12"/>
        <end position="33"/>
    </location>
</feature>
<gene>
    <name evidence="4" type="ORF">ENL62_01980</name>
</gene>
<protein>
    <recommendedName>
        <fullName evidence="1">diguanylate cyclase</fullName>
        <ecNumber evidence="1">2.7.7.65</ecNumber>
    </recommendedName>
</protein>
<dbReference type="Gene3D" id="3.30.70.270">
    <property type="match status" value="1"/>
</dbReference>
<dbReference type="InterPro" id="IPR000160">
    <property type="entry name" value="GGDEF_dom"/>
</dbReference>